<organism evidence="1 2">
    <name type="scientific">Sporomusa silvacetica DSM 10669</name>
    <dbReference type="NCBI Taxonomy" id="1123289"/>
    <lineage>
        <taxon>Bacteria</taxon>
        <taxon>Bacillati</taxon>
        <taxon>Bacillota</taxon>
        <taxon>Negativicutes</taxon>
        <taxon>Selenomonadales</taxon>
        <taxon>Sporomusaceae</taxon>
        <taxon>Sporomusa</taxon>
    </lineage>
</organism>
<evidence type="ECO:0000313" key="2">
    <source>
        <dbReference type="Proteomes" id="UP000216752"/>
    </source>
</evidence>
<protein>
    <recommendedName>
        <fullName evidence="3">DUF2164 domain-containing protein</fullName>
    </recommendedName>
</protein>
<dbReference type="Pfam" id="PF09932">
    <property type="entry name" value="DUF2164"/>
    <property type="match status" value="1"/>
</dbReference>
<dbReference type="RefSeq" id="WP_094603634.1">
    <property type="nucleotide sequence ID" value="NZ_CP155573.1"/>
</dbReference>
<evidence type="ECO:0008006" key="3">
    <source>
        <dbReference type="Google" id="ProtNLM"/>
    </source>
</evidence>
<name>A0ABZ3IU51_9FIRM</name>
<keyword evidence="2" id="KW-1185">Reference proteome</keyword>
<dbReference type="EMBL" id="CP155573">
    <property type="protein sequence ID" value="XFO69250.1"/>
    <property type="molecule type" value="Genomic_DNA"/>
</dbReference>
<dbReference type="InterPro" id="IPR018680">
    <property type="entry name" value="DUF2164"/>
</dbReference>
<reference evidence="1" key="1">
    <citation type="submission" date="2024-05" db="EMBL/GenBank/DDBJ databases">
        <title>Isolation and characterization of Sporomusa carbonis sp. nov., a carboxydotrophic hydrogenogen in the genus of Sporomusa isolated from a charcoal burning pile.</title>
        <authorList>
            <person name="Boeer T."/>
            <person name="Rosenbaum F."/>
            <person name="Eysell L."/>
            <person name="Mueller V."/>
            <person name="Daniel R."/>
            <person name="Poehlein A."/>
        </authorList>
    </citation>
    <scope>NUCLEOTIDE SEQUENCE [LARGE SCALE GENOMIC DNA]</scope>
    <source>
        <strain evidence="1">DSM 10669</strain>
    </source>
</reference>
<accession>A0ABZ3IU51</accession>
<dbReference type="Proteomes" id="UP000216752">
    <property type="component" value="Chromosome"/>
</dbReference>
<evidence type="ECO:0000313" key="1">
    <source>
        <dbReference type="EMBL" id="XFO69250.1"/>
    </source>
</evidence>
<gene>
    <name evidence="1" type="ORF">SPSIL_054820</name>
</gene>
<proteinExistence type="predicted"/>
<sequence>MKNIELTKEEQQLAVENIKNYFFAEKEEVITDLSAILLLDFILENIGPFIYNQAIKDAHFFMGEKLDDLFSLEKSTRQNKIRQPQDSGHNR</sequence>